<gene>
    <name evidence="1" type="ORF">QBC34DRAFT_143859</name>
</gene>
<evidence type="ECO:0000313" key="2">
    <source>
        <dbReference type="Proteomes" id="UP001321760"/>
    </source>
</evidence>
<dbReference type="Proteomes" id="UP001321760">
    <property type="component" value="Unassembled WGS sequence"/>
</dbReference>
<dbReference type="Gene3D" id="3.80.10.10">
    <property type="entry name" value="Ribonuclease Inhibitor"/>
    <property type="match status" value="1"/>
</dbReference>
<name>A0AAV9GFA2_9PEZI</name>
<protein>
    <recommendedName>
        <fullName evidence="3">F-box domain-containing protein</fullName>
    </recommendedName>
</protein>
<reference evidence="1" key="1">
    <citation type="journal article" date="2023" name="Mol. Phylogenet. Evol.">
        <title>Genome-scale phylogeny and comparative genomics of the fungal order Sordariales.</title>
        <authorList>
            <person name="Hensen N."/>
            <person name="Bonometti L."/>
            <person name="Westerberg I."/>
            <person name="Brannstrom I.O."/>
            <person name="Guillou S."/>
            <person name="Cros-Aarteil S."/>
            <person name="Calhoun S."/>
            <person name="Haridas S."/>
            <person name="Kuo A."/>
            <person name="Mondo S."/>
            <person name="Pangilinan J."/>
            <person name="Riley R."/>
            <person name="LaButti K."/>
            <person name="Andreopoulos B."/>
            <person name="Lipzen A."/>
            <person name="Chen C."/>
            <person name="Yan M."/>
            <person name="Daum C."/>
            <person name="Ng V."/>
            <person name="Clum A."/>
            <person name="Steindorff A."/>
            <person name="Ohm R.A."/>
            <person name="Martin F."/>
            <person name="Silar P."/>
            <person name="Natvig D.O."/>
            <person name="Lalanne C."/>
            <person name="Gautier V."/>
            <person name="Ament-Velasquez S.L."/>
            <person name="Kruys A."/>
            <person name="Hutchinson M.I."/>
            <person name="Powell A.J."/>
            <person name="Barry K."/>
            <person name="Miller A.N."/>
            <person name="Grigoriev I.V."/>
            <person name="Debuchy R."/>
            <person name="Gladieux P."/>
            <person name="Hiltunen Thoren M."/>
            <person name="Johannesson H."/>
        </authorList>
    </citation>
    <scope>NUCLEOTIDE SEQUENCE</scope>
    <source>
        <strain evidence="1">PSN243</strain>
    </source>
</reference>
<accession>A0AAV9GFA2</accession>
<evidence type="ECO:0008006" key="3">
    <source>
        <dbReference type="Google" id="ProtNLM"/>
    </source>
</evidence>
<proteinExistence type="predicted"/>
<evidence type="ECO:0000313" key="1">
    <source>
        <dbReference type="EMBL" id="KAK4446882.1"/>
    </source>
</evidence>
<dbReference type="EMBL" id="MU865953">
    <property type="protein sequence ID" value="KAK4446882.1"/>
    <property type="molecule type" value="Genomic_DNA"/>
</dbReference>
<keyword evidence="2" id="KW-1185">Reference proteome</keyword>
<dbReference type="AlphaFoldDB" id="A0AAV9GFA2"/>
<comment type="caution">
    <text evidence="1">The sequence shown here is derived from an EMBL/GenBank/DDBJ whole genome shotgun (WGS) entry which is preliminary data.</text>
</comment>
<sequence>MATTPRCELEKLPLLVLERICDYLDNNSEDANRAALWAFSLTSRSCFAAAAPHLFRQIQLHAPDKDALHRSLEQWTTTLGQSGFYRYVRRLKITDQAKKKKMSDEWVELKDRILDDDHFYQPFGGRPNRLKVSQPIHEDDSLWVQLTDFIDKLSGLRDLAWAYSAYFPSSVLSSVHQRGCRLHMESFLPKSLVQDRNNPTAVHPDDYALISSPSLYSISAVVRYPPSIDHIYPIEEAVRRMVAGTSPNLTRVKLLAWTGRVNYFDGMNGGQQASRPWGGFFPGETTDSDAVTTKGNLRSLSFPAVSMPDLREWSEVTDLTKLHSLTLPWSAGFRGMPGFTAELADLASQQLFSSLKSLSLHRIDDNPDWGQPALRKLIENLPPLVQLSLEGDMACTTLQAVIERHGKSLRQFSVAQNRSPWRSPRVTTAPRVPTTHMIEQMADVCQNLEELNMGISRTHGDEREIAIYRALSRFPRLRRAFLRLEYTIGPDRNTWNDEVDGPHPLADAVSLDDVPTEYVRDAFVNGALDEGLARSIFDIISPPGSSPKTVYLQTKQDFGHGLVQTRRGNARFMLAELLRWVNPTWLMKRSRTGAVDVKEVDTDSSRSDAGITWELLAEMAPDDVPDVLSQERLRLLKEMCDPEATERWWETWKSLPLSTLAADARF</sequence>
<reference evidence="1" key="2">
    <citation type="submission" date="2023-05" db="EMBL/GenBank/DDBJ databases">
        <authorList>
            <consortium name="Lawrence Berkeley National Laboratory"/>
            <person name="Steindorff A."/>
            <person name="Hensen N."/>
            <person name="Bonometti L."/>
            <person name="Westerberg I."/>
            <person name="Brannstrom I.O."/>
            <person name="Guillou S."/>
            <person name="Cros-Aarteil S."/>
            <person name="Calhoun S."/>
            <person name="Haridas S."/>
            <person name="Kuo A."/>
            <person name="Mondo S."/>
            <person name="Pangilinan J."/>
            <person name="Riley R."/>
            <person name="Labutti K."/>
            <person name="Andreopoulos B."/>
            <person name="Lipzen A."/>
            <person name="Chen C."/>
            <person name="Yanf M."/>
            <person name="Daum C."/>
            <person name="Ng V."/>
            <person name="Clum A."/>
            <person name="Ohm R."/>
            <person name="Martin F."/>
            <person name="Silar P."/>
            <person name="Natvig D."/>
            <person name="Lalanne C."/>
            <person name="Gautier V."/>
            <person name="Ament-Velasquez S.L."/>
            <person name="Kruys A."/>
            <person name="Hutchinson M.I."/>
            <person name="Powell A.J."/>
            <person name="Barry K."/>
            <person name="Miller A.N."/>
            <person name="Grigoriev I.V."/>
            <person name="Debuchy R."/>
            <person name="Gladieux P."/>
            <person name="Thoren M.H."/>
            <person name="Johannesson H."/>
        </authorList>
    </citation>
    <scope>NUCLEOTIDE SEQUENCE</scope>
    <source>
        <strain evidence="1">PSN243</strain>
    </source>
</reference>
<organism evidence="1 2">
    <name type="scientific">Podospora aff. communis PSN243</name>
    <dbReference type="NCBI Taxonomy" id="3040156"/>
    <lineage>
        <taxon>Eukaryota</taxon>
        <taxon>Fungi</taxon>
        <taxon>Dikarya</taxon>
        <taxon>Ascomycota</taxon>
        <taxon>Pezizomycotina</taxon>
        <taxon>Sordariomycetes</taxon>
        <taxon>Sordariomycetidae</taxon>
        <taxon>Sordariales</taxon>
        <taxon>Podosporaceae</taxon>
        <taxon>Podospora</taxon>
    </lineage>
</organism>
<dbReference type="InterPro" id="IPR032675">
    <property type="entry name" value="LRR_dom_sf"/>
</dbReference>